<organism evidence="1 2">
    <name type="scientific">Caldalkalibacillus thermarum (strain TA2.A1)</name>
    <dbReference type="NCBI Taxonomy" id="986075"/>
    <lineage>
        <taxon>Bacteria</taxon>
        <taxon>Bacillati</taxon>
        <taxon>Bacillota</taxon>
        <taxon>Bacilli</taxon>
        <taxon>Bacillales</taxon>
        <taxon>Bacillaceae</taxon>
        <taxon>Caldalkalibacillus</taxon>
    </lineage>
</organism>
<protein>
    <submittedName>
        <fullName evidence="1">Uncharacterized protein</fullName>
    </submittedName>
</protein>
<accession>F5L8L6</accession>
<dbReference type="EMBL" id="AFCE01000151">
    <property type="protein sequence ID" value="EGL82355.1"/>
    <property type="molecule type" value="Genomic_DNA"/>
</dbReference>
<name>F5L8L6_CALTT</name>
<comment type="caution">
    <text evidence="1">The sequence shown here is derived from an EMBL/GenBank/DDBJ whole genome shotgun (WGS) entry which is preliminary data.</text>
</comment>
<reference evidence="1 2" key="1">
    <citation type="journal article" date="2011" name="J. Bacteriol.">
        <title>Draft genome sequence of the thermoalkaliphilic Caldalkalibacillus thermarum strain TA2.A1.</title>
        <authorList>
            <person name="Kalamorz F."/>
            <person name="Keis S."/>
            <person name="McMillan D.G."/>
            <person name="Olsson K."/>
            <person name="Stanton J.A."/>
            <person name="Stockwell P."/>
            <person name="Black M.A."/>
            <person name="Klingeman D.M."/>
            <person name="Land M.L."/>
            <person name="Han C.S."/>
            <person name="Martin S.L."/>
            <person name="Becher S.A."/>
            <person name="Peddie C.J."/>
            <person name="Morgan H.W."/>
            <person name="Matthies D."/>
            <person name="Preiss L."/>
            <person name="Meier T."/>
            <person name="Brown S.D."/>
            <person name="Cook G.M."/>
        </authorList>
    </citation>
    <scope>NUCLEOTIDE SEQUENCE [LARGE SCALE GENOMIC DNA]</scope>
    <source>
        <strain evidence="1 2">TA2.A1</strain>
    </source>
</reference>
<dbReference type="Proteomes" id="UP000010716">
    <property type="component" value="Unassembled WGS sequence"/>
</dbReference>
<dbReference type="AlphaFoldDB" id="F5L8L6"/>
<evidence type="ECO:0000313" key="1">
    <source>
        <dbReference type="EMBL" id="EGL82355.1"/>
    </source>
</evidence>
<sequence length="72" mass="8236">MKRGTEKRKDDLCNDNELMFNMGEMGAYHDRGMAVHFNSLVYIIYIIGRNVTKKIEAADKPLSQSSKIILSK</sequence>
<evidence type="ECO:0000313" key="2">
    <source>
        <dbReference type="Proteomes" id="UP000010716"/>
    </source>
</evidence>
<gene>
    <name evidence="1" type="ORF">CathTA2_2171</name>
</gene>
<proteinExistence type="predicted"/>